<dbReference type="Proteomes" id="UP000663193">
    <property type="component" value="Chromosome 9"/>
</dbReference>
<dbReference type="EMBL" id="CP069031">
    <property type="protein sequence ID" value="QRC98771.1"/>
    <property type="molecule type" value="Genomic_DNA"/>
</dbReference>
<name>A0A7U2F4W0_PHANO</name>
<protein>
    <submittedName>
        <fullName evidence="2">Uncharacterized protein</fullName>
    </submittedName>
</protein>
<organism evidence="2 3">
    <name type="scientific">Phaeosphaeria nodorum (strain SN15 / ATCC MYA-4574 / FGSC 10173)</name>
    <name type="common">Glume blotch fungus</name>
    <name type="synonym">Parastagonospora nodorum</name>
    <dbReference type="NCBI Taxonomy" id="321614"/>
    <lineage>
        <taxon>Eukaryota</taxon>
        <taxon>Fungi</taxon>
        <taxon>Dikarya</taxon>
        <taxon>Ascomycota</taxon>
        <taxon>Pezizomycotina</taxon>
        <taxon>Dothideomycetes</taxon>
        <taxon>Pleosporomycetidae</taxon>
        <taxon>Pleosporales</taxon>
        <taxon>Pleosporineae</taxon>
        <taxon>Phaeosphaeriaceae</taxon>
        <taxon>Parastagonospora</taxon>
    </lineage>
</organism>
<evidence type="ECO:0000313" key="2">
    <source>
        <dbReference type="EMBL" id="QRC98771.1"/>
    </source>
</evidence>
<dbReference type="RefSeq" id="XP_001796526.1">
    <property type="nucleotide sequence ID" value="XM_001796474.1"/>
</dbReference>
<dbReference type="PANTHER" id="PTHR36195">
    <property type="entry name" value="DOMAIN PROTEIN, PUTATIVE (AFU_ORTHOLOGUE AFUA_5G01990)-RELATED-RELATED"/>
    <property type="match status" value="1"/>
</dbReference>
<keyword evidence="3" id="KW-1185">Reference proteome</keyword>
<feature type="signal peptide" evidence="1">
    <location>
        <begin position="1"/>
        <end position="19"/>
    </location>
</feature>
<dbReference type="AlphaFoldDB" id="A0A7U2F4W0"/>
<evidence type="ECO:0000256" key="1">
    <source>
        <dbReference type="SAM" id="SignalP"/>
    </source>
</evidence>
<dbReference type="InterPro" id="IPR006771">
    <property type="entry name" value="CetA-like"/>
</dbReference>
<proteinExistence type="predicted"/>
<dbReference type="OMA" id="QILWYGE"/>
<gene>
    <name evidence="2" type="ORF">JI435_061420</name>
</gene>
<sequence length="151" mass="16238">MRSTTLLQTLFLAATTTFAASETSVSNNCSFPIYYFPVDSTGPTAAQIIGPGGYIMQPQWFDGKTGTALKITKTPDGLWTGKPVLNFGYTVKDGATWYDISTINGFDFGGEKITLEGNKEGAERIEWDGAPGPVKIAHYAGELDLVLEICA</sequence>
<dbReference type="PANTHER" id="PTHR36195:SF4">
    <property type="entry name" value="DOMAIN PROTEIN, PUTATIVE (AFU_ORTHOLOGUE AFUA_5G01990)-RELATED"/>
    <property type="match status" value="1"/>
</dbReference>
<evidence type="ECO:0000313" key="3">
    <source>
        <dbReference type="Proteomes" id="UP000663193"/>
    </source>
</evidence>
<dbReference type="VEuPathDB" id="FungiDB:JI435_061420"/>
<keyword evidence="1" id="KW-0732">Signal</keyword>
<dbReference type="Pfam" id="PF04681">
    <property type="entry name" value="Bys1"/>
    <property type="match status" value="1"/>
</dbReference>
<dbReference type="KEGG" id="pno:SNOG_06142"/>
<feature type="chain" id="PRO_5034697481" evidence="1">
    <location>
        <begin position="20"/>
        <end position="151"/>
    </location>
</feature>
<accession>A0A7U2F4W0</accession>
<dbReference type="OrthoDB" id="3682664at2759"/>
<reference evidence="3" key="1">
    <citation type="journal article" date="2021" name="BMC Genomics">
        <title>Chromosome-level genome assembly and manually-curated proteome of model necrotroph Parastagonospora nodorum Sn15 reveals a genome-wide trove of candidate effector homologs, and redundancy of virulence-related functions within an accessory chromosome.</title>
        <authorList>
            <person name="Bertazzoni S."/>
            <person name="Jones D.A.B."/>
            <person name="Phan H.T."/>
            <person name="Tan K.-C."/>
            <person name="Hane J.K."/>
        </authorList>
    </citation>
    <scope>NUCLEOTIDE SEQUENCE [LARGE SCALE GENOMIC DNA]</scope>
    <source>
        <strain evidence="3">SN15 / ATCC MYA-4574 / FGSC 10173)</strain>
    </source>
</reference>